<sequence length="879" mass="98610">MANSDILVTKLTGSRVRADLVSRPRLAARFDHEPFNGLTLVCAQAGYGKTTLVSSWVHNGAHQVSWLSLDRDDNDPVRFFAHLVASIRNQAPRFEPELMRILQSPNPPPIASLMTGFVNALAGLNHRLILVLDDYHLVTEKAVHDALWFLLDHQPANLHIVIASREEPPFSVARLHSHGRLAKFMETDLCFTPQEAEEFFNRVMKLELSQRQSETLRLHTEGWAAGLQMAALSLAQGQNKDSFIASFSGKERHIIDFLADEVLSNQTGAIQSFLMRTSILDRFNAELCQKLTGESDSQAMLLHLERNHLFLVPLDADRVWYRYHHLFADLLQSRLRKMQPDQLHELHSLAAQWHAEHQFPADALRHAHCAQDMELIARILDRHAIGMLALGEVRTATAWLKLLPEAMVLQYPRVALLVAYNTYFHPIPNVALAERCLAAIDRALAATRDSQSDRHSLMGKVAVVRGYQARYAGHADIALECFGMAGELLPKDDVFHGIAMINLGILQIIQGRFDEATAILCNYTEVSDAQPLLWVTMSSIFGLSRIQFMRGNLQLARNICREGLRQFSERGLQDMPVCGMLHLQLGEIAYLQNRLDEAAVQAARALELAKAGGMELNQGCSQVLLARVKLARGEQAGLEPQYEQRLLGFWASVRLVISSLSGHLAQLWLMQGRVKDLTEWFAQRGIDAKTLKPEWEIEVLVLARLLLQQRRTSEAFDLLSRLLLNAERDQRHGASIEIMILQAQVRQAEDKQKSAAEFLCRALALAQVHEHLRPFIDAGIGLQLLLQKAEVPAALADFAAQVLAAFDARSDQRQQCDQVMAALSGKEEKVARLLATGLSNDEIAAKLFVSPNTVKFHIKSLYRKLGVTKRFDAIQKIRG</sequence>
<dbReference type="SUPFAM" id="SSF48452">
    <property type="entry name" value="TPR-like"/>
    <property type="match status" value="1"/>
</dbReference>
<dbReference type="PROSITE" id="PS50043">
    <property type="entry name" value="HTH_LUXR_2"/>
    <property type="match status" value="1"/>
</dbReference>
<dbReference type="CDD" id="cd06170">
    <property type="entry name" value="LuxR_C_like"/>
    <property type="match status" value="1"/>
</dbReference>
<proteinExistence type="predicted"/>
<dbReference type="Gene3D" id="1.10.10.10">
    <property type="entry name" value="Winged helix-like DNA-binding domain superfamily/Winged helix DNA-binding domain"/>
    <property type="match status" value="1"/>
</dbReference>
<dbReference type="InterPro" id="IPR036388">
    <property type="entry name" value="WH-like_DNA-bd_sf"/>
</dbReference>
<dbReference type="Pfam" id="PF17874">
    <property type="entry name" value="TPR_MalT"/>
    <property type="match status" value="1"/>
</dbReference>
<dbReference type="SUPFAM" id="SSF46894">
    <property type="entry name" value="C-terminal effector domain of the bipartite response regulators"/>
    <property type="match status" value="1"/>
</dbReference>
<dbReference type="PROSITE" id="PS00622">
    <property type="entry name" value="HTH_LUXR_1"/>
    <property type="match status" value="1"/>
</dbReference>
<reference evidence="6" key="1">
    <citation type="submission" date="2018-09" db="EMBL/GenBank/DDBJ databases">
        <authorList>
            <person name="Zhu H."/>
        </authorList>
    </citation>
    <scope>NUCLEOTIDE SEQUENCE [LARGE SCALE GENOMIC DNA]</scope>
    <source>
        <strain evidence="6">K1S02-23</strain>
    </source>
</reference>
<dbReference type="InterPro" id="IPR000792">
    <property type="entry name" value="Tscrpt_reg_LuxR_C"/>
</dbReference>
<keyword evidence="3" id="KW-0804">Transcription</keyword>
<feature type="domain" description="HTH luxR-type" evidence="4">
    <location>
        <begin position="816"/>
        <end position="879"/>
    </location>
</feature>
<accession>A0A3A3FYC0</accession>
<evidence type="ECO:0000256" key="1">
    <source>
        <dbReference type="ARBA" id="ARBA00023015"/>
    </source>
</evidence>
<evidence type="ECO:0000313" key="6">
    <source>
        <dbReference type="Proteomes" id="UP000266327"/>
    </source>
</evidence>
<evidence type="ECO:0000313" key="5">
    <source>
        <dbReference type="EMBL" id="RJG00724.1"/>
    </source>
</evidence>
<dbReference type="InterPro" id="IPR016032">
    <property type="entry name" value="Sig_transdc_resp-reg_C-effctor"/>
</dbReference>
<dbReference type="OrthoDB" id="134985at2"/>
<protein>
    <recommendedName>
        <fullName evidence="4">HTH luxR-type domain-containing protein</fullName>
    </recommendedName>
</protein>
<name>A0A3A3FYC0_9BURK</name>
<dbReference type="Pfam" id="PF00196">
    <property type="entry name" value="GerE"/>
    <property type="match status" value="1"/>
</dbReference>
<keyword evidence="2" id="KW-0238">DNA-binding</keyword>
<dbReference type="AlphaFoldDB" id="A0A3A3FYC0"/>
<dbReference type="PANTHER" id="PTHR44688">
    <property type="entry name" value="DNA-BINDING TRANSCRIPTIONAL ACTIVATOR DEVR_DOSR"/>
    <property type="match status" value="1"/>
</dbReference>
<evidence type="ECO:0000256" key="3">
    <source>
        <dbReference type="ARBA" id="ARBA00023163"/>
    </source>
</evidence>
<dbReference type="RefSeq" id="WP_119784179.1">
    <property type="nucleotide sequence ID" value="NZ_QYUQ01000002.1"/>
</dbReference>
<evidence type="ECO:0000256" key="2">
    <source>
        <dbReference type="ARBA" id="ARBA00023125"/>
    </source>
</evidence>
<dbReference type="InterPro" id="IPR041617">
    <property type="entry name" value="TPR_MalT"/>
</dbReference>
<evidence type="ECO:0000259" key="4">
    <source>
        <dbReference type="PROSITE" id="PS50043"/>
    </source>
</evidence>
<dbReference type="Gene3D" id="1.25.40.10">
    <property type="entry name" value="Tetratricopeptide repeat domain"/>
    <property type="match status" value="1"/>
</dbReference>
<dbReference type="PRINTS" id="PR00038">
    <property type="entry name" value="HTHLUXR"/>
</dbReference>
<dbReference type="InterPro" id="IPR011990">
    <property type="entry name" value="TPR-like_helical_dom_sf"/>
</dbReference>
<dbReference type="Pfam" id="PF25873">
    <property type="entry name" value="WHD_MalT"/>
    <property type="match status" value="1"/>
</dbReference>
<dbReference type="GO" id="GO:0006355">
    <property type="term" value="P:regulation of DNA-templated transcription"/>
    <property type="evidence" value="ECO:0007669"/>
    <property type="project" value="InterPro"/>
</dbReference>
<dbReference type="Gene3D" id="3.40.50.300">
    <property type="entry name" value="P-loop containing nucleotide triphosphate hydrolases"/>
    <property type="match status" value="1"/>
</dbReference>
<dbReference type="InterPro" id="IPR059106">
    <property type="entry name" value="WHD_MalT"/>
</dbReference>
<keyword evidence="6" id="KW-1185">Reference proteome</keyword>
<dbReference type="PANTHER" id="PTHR44688:SF16">
    <property type="entry name" value="DNA-BINDING TRANSCRIPTIONAL ACTIVATOR DEVR_DOSR"/>
    <property type="match status" value="1"/>
</dbReference>
<keyword evidence="1" id="KW-0805">Transcription regulation</keyword>
<organism evidence="5 6">
    <name type="scientific">Noviherbaspirillum sedimenti</name>
    <dbReference type="NCBI Taxonomy" id="2320865"/>
    <lineage>
        <taxon>Bacteria</taxon>
        <taxon>Pseudomonadati</taxon>
        <taxon>Pseudomonadota</taxon>
        <taxon>Betaproteobacteria</taxon>
        <taxon>Burkholderiales</taxon>
        <taxon>Oxalobacteraceae</taxon>
        <taxon>Noviherbaspirillum</taxon>
    </lineage>
</organism>
<dbReference type="EMBL" id="QYUQ01000002">
    <property type="protein sequence ID" value="RJG00724.1"/>
    <property type="molecule type" value="Genomic_DNA"/>
</dbReference>
<dbReference type="GO" id="GO:0003677">
    <property type="term" value="F:DNA binding"/>
    <property type="evidence" value="ECO:0007669"/>
    <property type="project" value="UniProtKB-KW"/>
</dbReference>
<dbReference type="SMART" id="SM00421">
    <property type="entry name" value="HTH_LUXR"/>
    <property type="match status" value="1"/>
</dbReference>
<dbReference type="Proteomes" id="UP000266327">
    <property type="component" value="Unassembled WGS sequence"/>
</dbReference>
<dbReference type="InterPro" id="IPR027417">
    <property type="entry name" value="P-loop_NTPase"/>
</dbReference>
<dbReference type="SUPFAM" id="SSF52540">
    <property type="entry name" value="P-loop containing nucleoside triphosphate hydrolases"/>
    <property type="match status" value="1"/>
</dbReference>
<gene>
    <name evidence="5" type="ORF">D3878_03270</name>
</gene>
<comment type="caution">
    <text evidence="5">The sequence shown here is derived from an EMBL/GenBank/DDBJ whole genome shotgun (WGS) entry which is preliminary data.</text>
</comment>